<dbReference type="RefSeq" id="WP_073096336.1">
    <property type="nucleotide sequence ID" value="NZ_FRCY01000013.1"/>
</dbReference>
<proteinExistence type="predicted"/>
<dbReference type="PANTHER" id="PTHR35446">
    <property type="entry name" value="SI:CH211-175M2.5"/>
    <property type="match status" value="1"/>
</dbReference>
<keyword evidence="1" id="KW-0575">Peroxidase</keyword>
<dbReference type="OrthoDB" id="9808310at2"/>
<dbReference type="GO" id="GO:0004601">
    <property type="term" value="F:peroxidase activity"/>
    <property type="evidence" value="ECO:0007669"/>
    <property type="project" value="UniProtKB-KW"/>
</dbReference>
<sequence length="190" mass="21152">MKNSFSIIEYQDADLEIKAIYDDTKKTLGIPFVLNWFKCQAGNPALLNGNWIKLKSTLCEGKVPNIIKQLIIYTVSAERQCNYCAEAHKLFADMLGKSLSSDPDFLISENMDSDLVPNSYKVAVRTVANAALSDGHLEEKDFEALTKAGFNSEEIQELFAQADLVNMLNTIANISGIKIDNEIVELSYSM</sequence>
<keyword evidence="2" id="KW-1185">Reference proteome</keyword>
<gene>
    <name evidence="1" type="ORF">SAMN04488057_11342</name>
</gene>
<dbReference type="PANTHER" id="PTHR35446:SF2">
    <property type="entry name" value="CARBOXYMUCONOLACTONE DECARBOXYLASE-LIKE DOMAIN-CONTAINING PROTEIN"/>
    <property type="match status" value="1"/>
</dbReference>
<keyword evidence="1" id="KW-0560">Oxidoreductase</keyword>
<accession>A0A1M7Q240</accession>
<dbReference type="AlphaFoldDB" id="A0A1M7Q240"/>
<evidence type="ECO:0000313" key="2">
    <source>
        <dbReference type="Proteomes" id="UP000184513"/>
    </source>
</evidence>
<protein>
    <submittedName>
        <fullName evidence="1">Alkylhydroperoxidase AhpD family core domain-containing protein</fullName>
    </submittedName>
</protein>
<dbReference type="InterPro" id="IPR029032">
    <property type="entry name" value="AhpD-like"/>
</dbReference>
<dbReference type="SUPFAM" id="SSF69118">
    <property type="entry name" value="AhpD-like"/>
    <property type="match status" value="1"/>
</dbReference>
<name>A0A1M7Q240_9BACT</name>
<dbReference type="Gene3D" id="1.20.1290.10">
    <property type="entry name" value="AhpD-like"/>
    <property type="match status" value="1"/>
</dbReference>
<evidence type="ECO:0000313" key="1">
    <source>
        <dbReference type="EMBL" id="SHN24253.1"/>
    </source>
</evidence>
<organism evidence="1 2">
    <name type="scientific">Cyclobacterium lianum</name>
    <dbReference type="NCBI Taxonomy" id="388280"/>
    <lineage>
        <taxon>Bacteria</taxon>
        <taxon>Pseudomonadati</taxon>
        <taxon>Bacteroidota</taxon>
        <taxon>Cytophagia</taxon>
        <taxon>Cytophagales</taxon>
        <taxon>Cyclobacteriaceae</taxon>
        <taxon>Cyclobacterium</taxon>
    </lineage>
</organism>
<dbReference type="Proteomes" id="UP000184513">
    <property type="component" value="Unassembled WGS sequence"/>
</dbReference>
<reference evidence="1 2" key="1">
    <citation type="submission" date="2016-11" db="EMBL/GenBank/DDBJ databases">
        <authorList>
            <person name="Jaros S."/>
            <person name="Januszkiewicz K."/>
            <person name="Wedrychowicz H."/>
        </authorList>
    </citation>
    <scope>NUCLEOTIDE SEQUENCE [LARGE SCALE GENOMIC DNA]</scope>
    <source>
        <strain evidence="1 2">CGMCC 1.6102</strain>
    </source>
</reference>
<dbReference type="STRING" id="388280.SAMN04488057_11342"/>
<dbReference type="EMBL" id="FRCY01000013">
    <property type="protein sequence ID" value="SHN24253.1"/>
    <property type="molecule type" value="Genomic_DNA"/>
</dbReference>